<feature type="repeat" description="PPR" evidence="2">
    <location>
        <begin position="432"/>
        <end position="466"/>
    </location>
</feature>
<evidence type="ECO:0008006" key="5">
    <source>
        <dbReference type="Google" id="ProtNLM"/>
    </source>
</evidence>
<feature type="repeat" description="PPR" evidence="2">
    <location>
        <begin position="295"/>
        <end position="329"/>
    </location>
</feature>
<evidence type="ECO:0000256" key="2">
    <source>
        <dbReference type="PROSITE-ProRule" id="PRU00708"/>
    </source>
</evidence>
<dbReference type="PANTHER" id="PTHR47926">
    <property type="entry name" value="PENTATRICOPEPTIDE REPEAT-CONTAINING PROTEIN"/>
    <property type="match status" value="1"/>
</dbReference>
<organism evidence="3 4">
    <name type="scientific">Penstemon smallii</name>
    <dbReference type="NCBI Taxonomy" id="265156"/>
    <lineage>
        <taxon>Eukaryota</taxon>
        <taxon>Viridiplantae</taxon>
        <taxon>Streptophyta</taxon>
        <taxon>Embryophyta</taxon>
        <taxon>Tracheophyta</taxon>
        <taxon>Spermatophyta</taxon>
        <taxon>Magnoliopsida</taxon>
        <taxon>eudicotyledons</taxon>
        <taxon>Gunneridae</taxon>
        <taxon>Pentapetalae</taxon>
        <taxon>asterids</taxon>
        <taxon>lamiids</taxon>
        <taxon>Lamiales</taxon>
        <taxon>Plantaginaceae</taxon>
        <taxon>Cheloneae</taxon>
        <taxon>Penstemon</taxon>
    </lineage>
</organism>
<dbReference type="FunFam" id="1.25.40.10:FF:000144">
    <property type="entry name" value="Pentatricopeptide repeat-containing protein, mitochondrial"/>
    <property type="match status" value="1"/>
</dbReference>
<keyword evidence="4" id="KW-1185">Reference proteome</keyword>
<sequence>MAPFSNLPQLKKLKVYKYHLHLSNYNFPRKSHNLTTNLSKSPQVLDLKADARQLFDELPEPNVVSATTLIGQLGKQHRHGEGILCFLRMLHANIRPSEYTFGTVLHSSIVLKDLHLGEQVHAFAKKVSLNSNVFVGSAILDLYVKLSNIEDSLKAFEDTHEPNVVSYTTLIRGYIKEGMFNAALEIFRSMPERNVVSWNTMISGCSQTGNNEEAVNFLVEMLREGVNPTQVTYPSAIIAAANIGALSMGRSIHACAVKFLGDLNLFLANSLISFYAKCGSMEDSLLVFDKMRERNIVSWNALICGYAQNGQGKEAVEMYEKMKLIGIQPNSVTLLGLLLACNHVGLIDQAYKYFNQARHGNPSLLNPEHYACMIDLLSRSGRFQEANKFLLDLPFDPGVGFWKAVLGGCQVHSNLELGEIAAKEIMKLNPGDVSSYVMLSNAHSAAGRWQNVLNVRQKMREKGMSRIPGSSWIEIQSKVHVFVTGDKRHSHRDEIYMALSYLIEHLMASEGNDYVEEF</sequence>
<comment type="caution">
    <text evidence="3">The sequence shown here is derived from an EMBL/GenBank/DDBJ whole genome shotgun (WGS) entry which is preliminary data.</text>
</comment>
<feature type="repeat" description="PPR" evidence="2">
    <location>
        <begin position="194"/>
        <end position="228"/>
    </location>
</feature>
<dbReference type="InterPro" id="IPR011990">
    <property type="entry name" value="TPR-like_helical_dom_sf"/>
</dbReference>
<dbReference type="InterPro" id="IPR046848">
    <property type="entry name" value="E_motif"/>
</dbReference>
<evidence type="ECO:0000313" key="3">
    <source>
        <dbReference type="EMBL" id="KAL3839575.1"/>
    </source>
</evidence>
<dbReference type="NCBIfam" id="TIGR00756">
    <property type="entry name" value="PPR"/>
    <property type="match status" value="4"/>
</dbReference>
<gene>
    <name evidence="3" type="ORF">ACJIZ3_024166</name>
</gene>
<dbReference type="SUPFAM" id="SSF48452">
    <property type="entry name" value="TPR-like"/>
    <property type="match status" value="1"/>
</dbReference>
<proteinExistence type="predicted"/>
<dbReference type="Pfam" id="PF01535">
    <property type="entry name" value="PPR"/>
    <property type="match status" value="1"/>
</dbReference>
<evidence type="ECO:0000256" key="1">
    <source>
        <dbReference type="ARBA" id="ARBA00022737"/>
    </source>
</evidence>
<dbReference type="EMBL" id="JBJXBP010000003">
    <property type="protein sequence ID" value="KAL3839575.1"/>
    <property type="molecule type" value="Genomic_DNA"/>
</dbReference>
<dbReference type="FunFam" id="1.25.40.10:FF:000719">
    <property type="entry name" value="Pentatricopeptide repeat-containing protein mitochondrial"/>
    <property type="match status" value="1"/>
</dbReference>
<dbReference type="InterPro" id="IPR046960">
    <property type="entry name" value="PPR_At4g14850-like_plant"/>
</dbReference>
<feature type="repeat" description="PPR" evidence="2">
    <location>
        <begin position="163"/>
        <end position="193"/>
    </location>
</feature>
<evidence type="ECO:0000313" key="4">
    <source>
        <dbReference type="Proteomes" id="UP001634393"/>
    </source>
</evidence>
<name>A0ABD3TTG2_9LAMI</name>
<dbReference type="AlphaFoldDB" id="A0ABD3TTG2"/>
<dbReference type="Proteomes" id="UP001634393">
    <property type="component" value="Unassembled WGS sequence"/>
</dbReference>
<accession>A0ABD3TTG2</accession>
<dbReference type="Pfam" id="PF12854">
    <property type="entry name" value="PPR_1"/>
    <property type="match status" value="1"/>
</dbReference>
<feature type="repeat" description="PPR" evidence="2">
    <location>
        <begin position="264"/>
        <end position="294"/>
    </location>
</feature>
<reference evidence="3 4" key="1">
    <citation type="submission" date="2024-12" db="EMBL/GenBank/DDBJ databases">
        <title>The unique morphological basis and parallel evolutionary history of personate flowers in Penstemon.</title>
        <authorList>
            <person name="Depatie T.H."/>
            <person name="Wessinger C.A."/>
        </authorList>
    </citation>
    <scope>NUCLEOTIDE SEQUENCE [LARGE SCALE GENOMIC DNA]</scope>
    <source>
        <strain evidence="3">WTNN_2</strain>
        <tissue evidence="3">Leaf</tissue>
    </source>
</reference>
<dbReference type="InterPro" id="IPR002885">
    <property type="entry name" value="PPR_rpt"/>
</dbReference>
<keyword evidence="1" id="KW-0677">Repeat</keyword>
<dbReference type="PANTHER" id="PTHR47926:SF357">
    <property type="entry name" value="PENTATRICOPEPTIDE REPEAT-CONTAINING PROTEIN"/>
    <property type="match status" value="1"/>
</dbReference>
<dbReference type="Gene3D" id="1.25.40.10">
    <property type="entry name" value="Tetratricopeptide repeat domain"/>
    <property type="match status" value="4"/>
</dbReference>
<dbReference type="Pfam" id="PF13041">
    <property type="entry name" value="PPR_2"/>
    <property type="match status" value="2"/>
</dbReference>
<dbReference type="Pfam" id="PF20431">
    <property type="entry name" value="E_motif"/>
    <property type="match status" value="1"/>
</dbReference>
<protein>
    <recommendedName>
        <fullName evidence="5">Pentatricopeptide repeat-containing protein</fullName>
    </recommendedName>
</protein>
<dbReference type="PROSITE" id="PS51375">
    <property type="entry name" value="PPR"/>
    <property type="match status" value="5"/>
</dbReference>